<dbReference type="Proteomes" id="UP001500888">
    <property type="component" value="Unassembled WGS sequence"/>
</dbReference>
<dbReference type="EMBL" id="BAAAZR010000001">
    <property type="protein sequence ID" value="GAA3793560.1"/>
    <property type="molecule type" value="Genomic_DNA"/>
</dbReference>
<organism evidence="1 2">
    <name type="scientific">Sphaerisporangium flaviroseum</name>
    <dbReference type="NCBI Taxonomy" id="509199"/>
    <lineage>
        <taxon>Bacteria</taxon>
        <taxon>Bacillati</taxon>
        <taxon>Actinomycetota</taxon>
        <taxon>Actinomycetes</taxon>
        <taxon>Streptosporangiales</taxon>
        <taxon>Streptosporangiaceae</taxon>
        <taxon>Sphaerisporangium</taxon>
    </lineage>
</organism>
<sequence>MNGGSNVTIGMLPARPHPGVECVVSGIPLHLFGADPMARPLTYPGRVPPHSGILIGDRYLRVHPVVSAAMDRWPVDVDHEDIVLGRLLEKAGHAAVEELRPVVAVG</sequence>
<proteinExistence type="predicted"/>
<evidence type="ECO:0000313" key="1">
    <source>
        <dbReference type="EMBL" id="GAA3793560.1"/>
    </source>
</evidence>
<reference evidence="2" key="1">
    <citation type="journal article" date="2019" name="Int. J. Syst. Evol. Microbiol.">
        <title>The Global Catalogue of Microorganisms (GCM) 10K type strain sequencing project: providing services to taxonomists for standard genome sequencing and annotation.</title>
        <authorList>
            <consortium name="The Broad Institute Genomics Platform"/>
            <consortium name="The Broad Institute Genome Sequencing Center for Infectious Disease"/>
            <person name="Wu L."/>
            <person name="Ma J."/>
        </authorList>
    </citation>
    <scope>NUCLEOTIDE SEQUENCE [LARGE SCALE GENOMIC DNA]</scope>
    <source>
        <strain evidence="2">JCM 16908</strain>
    </source>
</reference>
<keyword evidence="2" id="KW-1185">Reference proteome</keyword>
<comment type="caution">
    <text evidence="1">The sequence shown here is derived from an EMBL/GenBank/DDBJ whole genome shotgun (WGS) entry which is preliminary data.</text>
</comment>
<accession>A0ABP7HJN6</accession>
<name>A0ABP7HJN6_9ACTN</name>
<evidence type="ECO:0000313" key="2">
    <source>
        <dbReference type="Proteomes" id="UP001500888"/>
    </source>
</evidence>
<gene>
    <name evidence="1" type="ORF">GCM10022226_11110</name>
</gene>
<protein>
    <submittedName>
        <fullName evidence="1">Uncharacterized protein</fullName>
    </submittedName>
</protein>